<dbReference type="InterPro" id="IPR006680">
    <property type="entry name" value="Amidohydro-rel"/>
</dbReference>
<dbReference type="Proteomes" id="UP000198953">
    <property type="component" value="Unassembled WGS sequence"/>
</dbReference>
<protein>
    <submittedName>
        <fullName evidence="3">Cytosine/adenosine deaminase</fullName>
    </submittedName>
</protein>
<dbReference type="EMBL" id="FOBF01000009">
    <property type="protein sequence ID" value="SEM06808.1"/>
    <property type="molecule type" value="Genomic_DNA"/>
</dbReference>
<evidence type="ECO:0000313" key="3">
    <source>
        <dbReference type="EMBL" id="SEM06808.1"/>
    </source>
</evidence>
<sequence>MQTLIKNGTVIDTEPEPVVLGRVDVRIEGGRVAEVGPELDAPPGAEVIDAAGRLVLPGFVDTHRHTWQAAIRAAVPDVGFDGYLGRVLGELAPRYRHEDVYVGNLAGALECLDAGITTLLDWSHIQLTPGHTDAALQALRDSGVRAVFGYCHGGEPGAFAAETRRVRAAIPEGGLLTMAMAAFGPEIAPEEHADEELRLARELGLPVTAHLGVSGAESAARGLAFLEARGWLNEDVTYIHATSYDDEDLKRIAGSGGAVSVSPLDEMTLGMGYPVTGRARAAGIPTAFGIDTVTCAPGDMFSVMRTAYVLERGRPGGGAITTRDVLRMATSEGARVAGLAGVAGSLRPGAQADVVLLSTATLGMAAAQDPIGAVVLNADTSCVETVLVAGRVVKRDGRLLHHDVPAVLGALAESAAALV</sequence>
<evidence type="ECO:0000259" key="2">
    <source>
        <dbReference type="Pfam" id="PF01979"/>
    </source>
</evidence>
<dbReference type="AlphaFoldDB" id="A0A1H7VD75"/>
<dbReference type="Gene3D" id="3.20.20.140">
    <property type="entry name" value="Metal-dependent hydrolases"/>
    <property type="match status" value="1"/>
</dbReference>
<evidence type="ECO:0000256" key="1">
    <source>
        <dbReference type="ARBA" id="ARBA00022801"/>
    </source>
</evidence>
<dbReference type="NCBIfam" id="NF006056">
    <property type="entry name" value="PRK08204.1"/>
    <property type="match status" value="1"/>
</dbReference>
<accession>A0A1H7VD75</accession>
<gene>
    <name evidence="3" type="ORF">SAMN05660976_04084</name>
</gene>
<dbReference type="RefSeq" id="WP_055506531.1">
    <property type="nucleotide sequence ID" value="NZ_BBZG01000004.1"/>
</dbReference>
<evidence type="ECO:0000313" key="4">
    <source>
        <dbReference type="Proteomes" id="UP000198953"/>
    </source>
</evidence>
<proteinExistence type="predicted"/>
<dbReference type="Pfam" id="PF01979">
    <property type="entry name" value="Amidohydro_1"/>
    <property type="match status" value="1"/>
</dbReference>
<keyword evidence="4" id="KW-1185">Reference proteome</keyword>
<keyword evidence="1" id="KW-0378">Hydrolase</keyword>
<dbReference type="SUPFAM" id="SSF51338">
    <property type="entry name" value="Composite domain of metallo-dependent hydrolases"/>
    <property type="match status" value="1"/>
</dbReference>
<dbReference type="STRING" id="46177.SAMN05660976_04084"/>
<reference evidence="3 4" key="1">
    <citation type="submission" date="2016-10" db="EMBL/GenBank/DDBJ databases">
        <authorList>
            <person name="de Groot N.N."/>
        </authorList>
    </citation>
    <scope>NUCLEOTIDE SEQUENCE [LARGE SCALE GENOMIC DNA]</scope>
    <source>
        <strain evidence="3 4">DSM 43357</strain>
    </source>
</reference>
<dbReference type="InterPro" id="IPR050287">
    <property type="entry name" value="MTA/SAH_deaminase"/>
</dbReference>
<dbReference type="PANTHER" id="PTHR43794">
    <property type="entry name" value="AMINOHYDROLASE SSNA-RELATED"/>
    <property type="match status" value="1"/>
</dbReference>
<dbReference type="PANTHER" id="PTHR43794:SF11">
    <property type="entry name" value="AMIDOHYDROLASE-RELATED DOMAIN-CONTAINING PROTEIN"/>
    <property type="match status" value="1"/>
</dbReference>
<dbReference type="GO" id="GO:0016810">
    <property type="term" value="F:hydrolase activity, acting on carbon-nitrogen (but not peptide) bonds"/>
    <property type="evidence" value="ECO:0007669"/>
    <property type="project" value="InterPro"/>
</dbReference>
<dbReference type="OrthoDB" id="3189065at2"/>
<dbReference type="InterPro" id="IPR032466">
    <property type="entry name" value="Metal_Hydrolase"/>
</dbReference>
<organism evidence="3 4">
    <name type="scientific">Nonomuraea pusilla</name>
    <dbReference type="NCBI Taxonomy" id="46177"/>
    <lineage>
        <taxon>Bacteria</taxon>
        <taxon>Bacillati</taxon>
        <taxon>Actinomycetota</taxon>
        <taxon>Actinomycetes</taxon>
        <taxon>Streptosporangiales</taxon>
        <taxon>Streptosporangiaceae</taxon>
        <taxon>Nonomuraea</taxon>
    </lineage>
</organism>
<feature type="domain" description="Amidohydrolase-related" evidence="2">
    <location>
        <begin position="54"/>
        <end position="393"/>
    </location>
</feature>
<dbReference type="Gene3D" id="2.30.40.10">
    <property type="entry name" value="Urease, subunit C, domain 1"/>
    <property type="match status" value="1"/>
</dbReference>
<name>A0A1H7VD75_9ACTN</name>
<dbReference type="InterPro" id="IPR011059">
    <property type="entry name" value="Metal-dep_hydrolase_composite"/>
</dbReference>
<dbReference type="SUPFAM" id="SSF51556">
    <property type="entry name" value="Metallo-dependent hydrolases"/>
    <property type="match status" value="1"/>
</dbReference>